<proteinExistence type="predicted"/>
<dbReference type="OrthoDB" id="5102063at2759"/>
<feature type="domain" description="Protein-arginine deiminase C-terminal" evidence="3">
    <location>
        <begin position="198"/>
        <end position="613"/>
    </location>
</feature>
<evidence type="ECO:0000313" key="5">
    <source>
        <dbReference type="Proteomes" id="UP000243498"/>
    </source>
</evidence>
<evidence type="ECO:0000259" key="3">
    <source>
        <dbReference type="Pfam" id="PF03068"/>
    </source>
</evidence>
<dbReference type="InterPro" id="IPR013530">
    <property type="entry name" value="PAD_C"/>
</dbReference>
<dbReference type="SUPFAM" id="SSF55909">
    <property type="entry name" value="Pentein"/>
    <property type="match status" value="1"/>
</dbReference>
<feature type="region of interest" description="Disordered" evidence="1">
    <location>
        <begin position="77"/>
        <end position="96"/>
    </location>
</feature>
<evidence type="ECO:0000256" key="1">
    <source>
        <dbReference type="SAM" id="MobiDB-lite"/>
    </source>
</evidence>
<reference evidence="4 5" key="1">
    <citation type="journal article" date="2016" name="Genome Biol. Evol.">
        <title>Divergent and convergent evolution of fungal pathogenicity.</title>
        <authorList>
            <person name="Shang Y."/>
            <person name="Xiao G."/>
            <person name="Zheng P."/>
            <person name="Cen K."/>
            <person name="Zhan S."/>
            <person name="Wang C."/>
        </authorList>
    </citation>
    <scope>NUCLEOTIDE SEQUENCE [LARGE SCALE GENOMIC DNA]</scope>
    <source>
        <strain evidence="4 5">RCEF 4871</strain>
    </source>
</reference>
<feature type="signal peptide" evidence="2">
    <location>
        <begin position="1"/>
        <end position="21"/>
    </location>
</feature>
<dbReference type="Proteomes" id="UP000243498">
    <property type="component" value="Unassembled WGS sequence"/>
</dbReference>
<accession>A0A166WVV7</accession>
<dbReference type="STRING" id="1081105.A0A166WVV7"/>
<dbReference type="GO" id="GO:0004668">
    <property type="term" value="F:protein-arginine deiminase activity"/>
    <property type="evidence" value="ECO:0007669"/>
    <property type="project" value="InterPro"/>
</dbReference>
<protein>
    <submittedName>
        <fullName evidence="4">Arginine deiminase type-3</fullName>
    </submittedName>
</protein>
<sequence>MPRIATTAAILTLGLASVCQALCPVILADTNRDGKVDLEGGTDLPGKDTWTEKVGALFLANIGDTNRRCSDKIKLSMGEEAETSQNTPDEELDKCHDASDNVLRNAKYLASMRTVPMSNLSSSSTASVVVLGESAAKNVRIFHKSGSNWSYVASNYTFGVEELRHGLELGIDGRDVRRPDGWDGRATVQLTIRDGANTCNDSVALRVAPVLTHHHLQLASEILTSEAAADGFGARFAKDLQSHVEKAGIRKPVTLVRGDSWTQDYFEPGYSSIPGPDGPVMLRVLIRAAVDSIPGRVVFADLRSDSVGAVQEYGRGSKDDEDMDHTGNLETIPPHTHNGKSYLAGRAVMGSRAGQKPNMFRFLLAQETQAPVEIDTTWLYVGHTDEFMQFLPADNERGWVMMVDDPRAGLELLRGAQRAGHGNVRALSRPAFPTDGLDTRSKNISLPAITIDGVLSRANFSRVQDYAARNIDKNIDTIKRETGLTDAEIVRVPALYYNEPMPGPRQYQPVRHLPEVGPDEDASLRNLSQAFQVYSFYPGVINGLVLTRTHYLAPDPWGPVVDGKDLLKEAVAAAYAKANMVVEYMDDWFSHHLGLGEVHCGSNSIRDPTTPWW</sequence>
<gene>
    <name evidence="4" type="ORF">NOR_08079</name>
</gene>
<evidence type="ECO:0000256" key="2">
    <source>
        <dbReference type="SAM" id="SignalP"/>
    </source>
</evidence>
<comment type="caution">
    <text evidence="4">The sequence shown here is derived from an EMBL/GenBank/DDBJ whole genome shotgun (WGS) entry which is preliminary data.</text>
</comment>
<dbReference type="GO" id="GO:0005737">
    <property type="term" value="C:cytoplasm"/>
    <property type="evidence" value="ECO:0007669"/>
    <property type="project" value="InterPro"/>
</dbReference>
<dbReference type="InterPro" id="IPR004303">
    <property type="entry name" value="PAD"/>
</dbReference>
<dbReference type="Pfam" id="PF03068">
    <property type="entry name" value="PAD"/>
    <property type="match status" value="1"/>
</dbReference>
<evidence type="ECO:0000313" key="4">
    <source>
        <dbReference type="EMBL" id="OAA35156.1"/>
    </source>
</evidence>
<organism evidence="4 5">
    <name type="scientific">Metarhizium rileyi (strain RCEF 4871)</name>
    <name type="common">Nomuraea rileyi</name>
    <dbReference type="NCBI Taxonomy" id="1649241"/>
    <lineage>
        <taxon>Eukaryota</taxon>
        <taxon>Fungi</taxon>
        <taxon>Dikarya</taxon>
        <taxon>Ascomycota</taxon>
        <taxon>Pezizomycotina</taxon>
        <taxon>Sordariomycetes</taxon>
        <taxon>Hypocreomycetidae</taxon>
        <taxon>Hypocreales</taxon>
        <taxon>Clavicipitaceae</taxon>
        <taxon>Metarhizium</taxon>
    </lineage>
</organism>
<dbReference type="EMBL" id="AZHC01000044">
    <property type="protein sequence ID" value="OAA35156.1"/>
    <property type="molecule type" value="Genomic_DNA"/>
</dbReference>
<feature type="chain" id="PRO_5007882021" evidence="2">
    <location>
        <begin position="22"/>
        <end position="613"/>
    </location>
</feature>
<dbReference type="SUPFAM" id="SSF110083">
    <property type="entry name" value="Peptidylarginine deiminase Pad4, middle domain"/>
    <property type="match status" value="1"/>
</dbReference>
<dbReference type="PANTHER" id="PTHR10837:SF8">
    <property type="entry name" value="PROTEIN-ARGININE DEIMINASE"/>
    <property type="match status" value="1"/>
</dbReference>
<keyword evidence="5" id="KW-1185">Reference proteome</keyword>
<feature type="region of interest" description="Disordered" evidence="1">
    <location>
        <begin position="313"/>
        <end position="337"/>
    </location>
</feature>
<dbReference type="Gene3D" id="3.75.10.10">
    <property type="entry name" value="L-arginine/glycine Amidinotransferase, Chain A"/>
    <property type="match status" value="1"/>
</dbReference>
<dbReference type="GO" id="GO:0005509">
    <property type="term" value="F:calcium ion binding"/>
    <property type="evidence" value="ECO:0007669"/>
    <property type="project" value="InterPro"/>
</dbReference>
<dbReference type="AlphaFoldDB" id="A0A166WVV7"/>
<name>A0A166WVV7_METRR</name>
<dbReference type="OMA" id="IRIMIRS"/>
<dbReference type="PANTHER" id="PTHR10837">
    <property type="entry name" value="PEPTIDYLARGININE DEIMINASE"/>
    <property type="match status" value="1"/>
</dbReference>
<keyword evidence="2" id="KW-0732">Signal</keyword>
<dbReference type="InterPro" id="IPR036556">
    <property type="entry name" value="PAD_central_sf"/>
</dbReference>